<dbReference type="EMBL" id="OZ034818">
    <property type="protein sequence ID" value="CAL1387613.1"/>
    <property type="molecule type" value="Genomic_DNA"/>
</dbReference>
<keyword evidence="2" id="KW-1185">Reference proteome</keyword>
<organism evidence="1 2">
    <name type="scientific">Linum trigynum</name>
    <dbReference type="NCBI Taxonomy" id="586398"/>
    <lineage>
        <taxon>Eukaryota</taxon>
        <taxon>Viridiplantae</taxon>
        <taxon>Streptophyta</taxon>
        <taxon>Embryophyta</taxon>
        <taxon>Tracheophyta</taxon>
        <taxon>Spermatophyta</taxon>
        <taxon>Magnoliopsida</taxon>
        <taxon>eudicotyledons</taxon>
        <taxon>Gunneridae</taxon>
        <taxon>Pentapetalae</taxon>
        <taxon>rosids</taxon>
        <taxon>fabids</taxon>
        <taxon>Malpighiales</taxon>
        <taxon>Linaceae</taxon>
        <taxon>Linum</taxon>
    </lineage>
</organism>
<proteinExistence type="predicted"/>
<dbReference type="AlphaFoldDB" id="A0AAV2EPJ1"/>
<protein>
    <submittedName>
        <fullName evidence="1">Uncharacterized protein</fullName>
    </submittedName>
</protein>
<sequence>MVGVLYEVGLADGGTIVGEAILVMSGSATDTSLVSTAAVDLVISEGTDGVETMKVATPSVAATTVE</sequence>
<dbReference type="Proteomes" id="UP001497516">
    <property type="component" value="Chromosome 5"/>
</dbReference>
<evidence type="ECO:0000313" key="2">
    <source>
        <dbReference type="Proteomes" id="UP001497516"/>
    </source>
</evidence>
<accession>A0AAV2EPJ1</accession>
<gene>
    <name evidence="1" type="ORF">LTRI10_LOCUS28587</name>
</gene>
<evidence type="ECO:0000313" key="1">
    <source>
        <dbReference type="EMBL" id="CAL1387613.1"/>
    </source>
</evidence>
<reference evidence="1 2" key="1">
    <citation type="submission" date="2024-04" db="EMBL/GenBank/DDBJ databases">
        <authorList>
            <person name="Fracassetti M."/>
        </authorList>
    </citation>
    <scope>NUCLEOTIDE SEQUENCE [LARGE SCALE GENOMIC DNA]</scope>
</reference>
<name>A0AAV2EPJ1_9ROSI</name>